<dbReference type="KEGG" id="tps:THAPSDRAFT_24910"/>
<proteinExistence type="predicted"/>
<organism evidence="2 3">
    <name type="scientific">Thalassiosira pseudonana</name>
    <name type="common">Marine diatom</name>
    <name type="synonym">Cyclotella nana</name>
    <dbReference type="NCBI Taxonomy" id="35128"/>
    <lineage>
        <taxon>Eukaryota</taxon>
        <taxon>Sar</taxon>
        <taxon>Stramenopiles</taxon>
        <taxon>Ochrophyta</taxon>
        <taxon>Bacillariophyta</taxon>
        <taxon>Coscinodiscophyceae</taxon>
        <taxon>Thalassiosirophycidae</taxon>
        <taxon>Thalassiosirales</taxon>
        <taxon>Thalassiosiraceae</taxon>
        <taxon>Thalassiosira</taxon>
    </lineage>
</organism>
<keyword evidence="3" id="KW-1185">Reference proteome</keyword>
<sequence length="468" mass="48697">MTLFSLLQPPTDPADAAAGTSTTCSPPEAIQLYSSHVIDFVGGRVISLDSSAAGAAAAGGEGGATAAEPSLLLLVAGASADGLEEKKEDGHAEGGTSGTKNEVKTVVCTVDLSNPSQVQPSLEQMRQVILKMYDENEVNTTNSKGKKYQGQTTSIKQLSTSPFGTTQIKEAVTVKGSTTTSSSEKKIALILAVILPPLSSSLSSSSTSNPAQEYKERQAQSLVVYHLHKFALEVDCTLCFVAENVCGVGGERENKSSSSEEEKSSTTTTKTRMSIDELARVIRRVAMGLSPVEQSDLLESATTSEDEEKFTEDDDASALALGSSGNNNTSIHAPGTHDAELIHGAFLRNASCEGRWDASKDELVVALPPPSHHHTTPGAGSGEKDAISVSDEEWLSKLASSVGLSAIDTSAPPSSSGSEGGSSKALTPAEKVEKKKELMKKKAKSSKGSSAAGGEKDPNSFFASLLSK</sequence>
<feature type="region of interest" description="Disordered" evidence="1">
    <location>
        <begin position="1"/>
        <end position="23"/>
    </location>
</feature>
<dbReference type="HOGENOM" id="CLU_584632_0_0_1"/>
<feature type="compositionally biased region" description="Low complexity" evidence="1">
    <location>
        <begin position="414"/>
        <end position="423"/>
    </location>
</feature>
<evidence type="ECO:0000256" key="1">
    <source>
        <dbReference type="SAM" id="MobiDB-lite"/>
    </source>
</evidence>
<feature type="region of interest" description="Disordered" evidence="1">
    <location>
        <begin position="295"/>
        <end position="332"/>
    </location>
</feature>
<evidence type="ECO:0000313" key="2">
    <source>
        <dbReference type="EMBL" id="EED88988.1"/>
    </source>
</evidence>
<dbReference type="PaxDb" id="35128-Thaps24910"/>
<feature type="region of interest" description="Disordered" evidence="1">
    <location>
        <begin position="405"/>
        <end position="468"/>
    </location>
</feature>
<accession>B8CCQ2</accession>
<reference evidence="2 3" key="2">
    <citation type="journal article" date="2008" name="Nature">
        <title>The Phaeodactylum genome reveals the evolutionary history of diatom genomes.</title>
        <authorList>
            <person name="Bowler C."/>
            <person name="Allen A.E."/>
            <person name="Badger J.H."/>
            <person name="Grimwood J."/>
            <person name="Jabbari K."/>
            <person name="Kuo A."/>
            <person name="Maheswari U."/>
            <person name="Martens C."/>
            <person name="Maumus F."/>
            <person name="Otillar R.P."/>
            <person name="Rayko E."/>
            <person name="Salamov A."/>
            <person name="Vandepoele K."/>
            <person name="Beszteri B."/>
            <person name="Gruber A."/>
            <person name="Heijde M."/>
            <person name="Katinka M."/>
            <person name="Mock T."/>
            <person name="Valentin K."/>
            <person name="Verret F."/>
            <person name="Berges J.A."/>
            <person name="Brownlee C."/>
            <person name="Cadoret J.P."/>
            <person name="Chiovitti A."/>
            <person name="Choi C.J."/>
            <person name="Coesel S."/>
            <person name="De Martino A."/>
            <person name="Detter J.C."/>
            <person name="Durkin C."/>
            <person name="Falciatore A."/>
            <person name="Fournet J."/>
            <person name="Haruta M."/>
            <person name="Huysman M.J."/>
            <person name="Jenkins B.D."/>
            <person name="Jiroutova K."/>
            <person name="Jorgensen R.E."/>
            <person name="Joubert Y."/>
            <person name="Kaplan A."/>
            <person name="Kroger N."/>
            <person name="Kroth P.G."/>
            <person name="La Roche J."/>
            <person name="Lindquist E."/>
            <person name="Lommer M."/>
            <person name="Martin-Jezequel V."/>
            <person name="Lopez P.J."/>
            <person name="Lucas S."/>
            <person name="Mangogna M."/>
            <person name="McGinnis K."/>
            <person name="Medlin L.K."/>
            <person name="Montsant A."/>
            <person name="Oudot-Le Secq M.P."/>
            <person name="Napoli C."/>
            <person name="Obornik M."/>
            <person name="Parker M.S."/>
            <person name="Petit J.L."/>
            <person name="Porcel B.M."/>
            <person name="Poulsen N."/>
            <person name="Robison M."/>
            <person name="Rychlewski L."/>
            <person name="Rynearson T.A."/>
            <person name="Schmutz J."/>
            <person name="Shapiro H."/>
            <person name="Siaut M."/>
            <person name="Stanley M."/>
            <person name="Sussman M.R."/>
            <person name="Taylor A.R."/>
            <person name="Vardi A."/>
            <person name="von Dassow P."/>
            <person name="Vyverman W."/>
            <person name="Willis A."/>
            <person name="Wyrwicz L.S."/>
            <person name="Rokhsar D.S."/>
            <person name="Weissenbach J."/>
            <person name="Armbrust E.V."/>
            <person name="Green B.R."/>
            <person name="Van de Peer Y."/>
            <person name="Grigoriev I.V."/>
        </authorList>
    </citation>
    <scope>NUCLEOTIDE SEQUENCE [LARGE SCALE GENOMIC DNA]</scope>
    <source>
        <strain evidence="2 3">CCMP1335</strain>
    </source>
</reference>
<dbReference type="OMA" id="LAICARM"/>
<feature type="compositionally biased region" description="Low complexity" evidence="1">
    <location>
        <begin position="13"/>
        <end position="23"/>
    </location>
</feature>
<dbReference type="EMBL" id="CM000649">
    <property type="protein sequence ID" value="EED88988.1"/>
    <property type="molecule type" value="Genomic_DNA"/>
</dbReference>
<reference evidence="2 3" key="1">
    <citation type="journal article" date="2004" name="Science">
        <title>The genome of the diatom Thalassiosira pseudonana: ecology, evolution, and metabolism.</title>
        <authorList>
            <person name="Armbrust E.V."/>
            <person name="Berges J.A."/>
            <person name="Bowler C."/>
            <person name="Green B.R."/>
            <person name="Martinez D."/>
            <person name="Putnam N.H."/>
            <person name="Zhou S."/>
            <person name="Allen A.E."/>
            <person name="Apt K.E."/>
            <person name="Bechner M."/>
            <person name="Brzezinski M.A."/>
            <person name="Chaal B.K."/>
            <person name="Chiovitti A."/>
            <person name="Davis A.K."/>
            <person name="Demarest M.S."/>
            <person name="Detter J.C."/>
            <person name="Glavina T."/>
            <person name="Goodstein D."/>
            <person name="Hadi M.Z."/>
            <person name="Hellsten U."/>
            <person name="Hildebrand M."/>
            <person name="Jenkins B.D."/>
            <person name="Jurka J."/>
            <person name="Kapitonov V.V."/>
            <person name="Kroger N."/>
            <person name="Lau W.W."/>
            <person name="Lane T.W."/>
            <person name="Larimer F.W."/>
            <person name="Lippmeier J.C."/>
            <person name="Lucas S."/>
            <person name="Medina M."/>
            <person name="Montsant A."/>
            <person name="Obornik M."/>
            <person name="Parker M.S."/>
            <person name="Palenik B."/>
            <person name="Pazour G.J."/>
            <person name="Richardson P.M."/>
            <person name="Rynearson T.A."/>
            <person name="Saito M.A."/>
            <person name="Schwartz D.C."/>
            <person name="Thamatrakoln K."/>
            <person name="Valentin K."/>
            <person name="Vardi A."/>
            <person name="Wilkerson F.P."/>
            <person name="Rokhsar D.S."/>
        </authorList>
    </citation>
    <scope>NUCLEOTIDE SEQUENCE [LARGE SCALE GENOMIC DNA]</scope>
    <source>
        <strain evidence="2 3">CCMP1335</strain>
    </source>
</reference>
<dbReference type="GeneID" id="7441814"/>
<dbReference type="InParanoid" id="B8CCQ2"/>
<feature type="region of interest" description="Disordered" evidence="1">
    <location>
        <begin position="250"/>
        <end position="272"/>
    </location>
</feature>
<feature type="region of interest" description="Disordered" evidence="1">
    <location>
        <begin position="367"/>
        <end position="388"/>
    </location>
</feature>
<feature type="compositionally biased region" description="Basic and acidic residues" evidence="1">
    <location>
        <begin position="250"/>
        <end position="264"/>
    </location>
</feature>
<protein>
    <submittedName>
        <fullName evidence="2">Uncharacterized protein</fullName>
    </submittedName>
</protein>
<dbReference type="Proteomes" id="UP000001449">
    <property type="component" value="Chromosome 14"/>
</dbReference>
<name>B8CCQ2_THAPS</name>
<evidence type="ECO:0000313" key="3">
    <source>
        <dbReference type="Proteomes" id="UP000001449"/>
    </source>
</evidence>
<feature type="compositionally biased region" description="Acidic residues" evidence="1">
    <location>
        <begin position="304"/>
        <end position="316"/>
    </location>
</feature>
<dbReference type="eggNOG" id="ENOG502SUDJ">
    <property type="taxonomic scope" value="Eukaryota"/>
</dbReference>
<dbReference type="AlphaFoldDB" id="B8CCQ2"/>
<gene>
    <name evidence="2" type="ORF">THAPSDRAFT_24910</name>
</gene>
<dbReference type="RefSeq" id="XP_002293979.1">
    <property type="nucleotide sequence ID" value="XM_002293943.1"/>
</dbReference>